<dbReference type="EMBL" id="CAMAPE010000031">
    <property type="protein sequence ID" value="CAH9094263.1"/>
    <property type="molecule type" value="Genomic_DNA"/>
</dbReference>
<dbReference type="Proteomes" id="UP001152484">
    <property type="component" value="Unassembled WGS sequence"/>
</dbReference>
<evidence type="ECO:0000313" key="3">
    <source>
        <dbReference type="EMBL" id="CAH9094263.1"/>
    </source>
</evidence>
<dbReference type="GO" id="GO:0002161">
    <property type="term" value="F:aminoacyl-tRNA deacylase activity"/>
    <property type="evidence" value="ECO:0007669"/>
    <property type="project" value="InterPro"/>
</dbReference>
<dbReference type="OrthoDB" id="424586at2759"/>
<protein>
    <recommendedName>
        <fullName evidence="2">YbaK/aminoacyl-tRNA synthetase-associated domain-containing protein</fullName>
    </recommendedName>
</protein>
<evidence type="ECO:0000313" key="4">
    <source>
        <dbReference type="Proteomes" id="UP001152484"/>
    </source>
</evidence>
<dbReference type="SUPFAM" id="SSF55826">
    <property type="entry name" value="YbaK/ProRS associated domain"/>
    <property type="match status" value="1"/>
</dbReference>
<gene>
    <name evidence="3" type="ORF">CEURO_LOCUS12664</name>
</gene>
<comment type="similarity">
    <text evidence="1">Belongs to the PRORSD1 family.</text>
</comment>
<name>A0A9P1EC29_CUSEU</name>
<dbReference type="PANTHER" id="PTHR31423:SF3">
    <property type="entry name" value="PROLYL-TRNA SYNTHETASE ASSOCIATED DOMAIN-CONTAINING PROTEIN 1-RELATED"/>
    <property type="match status" value="1"/>
</dbReference>
<comment type="caution">
    <text evidence="3">The sequence shown here is derived from an EMBL/GenBank/DDBJ whole genome shotgun (WGS) entry which is preliminary data.</text>
</comment>
<feature type="domain" description="YbaK/aminoacyl-tRNA synthetase-associated" evidence="2">
    <location>
        <begin position="1"/>
        <end position="66"/>
    </location>
</feature>
<evidence type="ECO:0000256" key="1">
    <source>
        <dbReference type="ARBA" id="ARBA00010201"/>
    </source>
</evidence>
<organism evidence="3 4">
    <name type="scientific">Cuscuta europaea</name>
    <name type="common">European dodder</name>
    <dbReference type="NCBI Taxonomy" id="41803"/>
    <lineage>
        <taxon>Eukaryota</taxon>
        <taxon>Viridiplantae</taxon>
        <taxon>Streptophyta</taxon>
        <taxon>Embryophyta</taxon>
        <taxon>Tracheophyta</taxon>
        <taxon>Spermatophyta</taxon>
        <taxon>Magnoliopsida</taxon>
        <taxon>eudicotyledons</taxon>
        <taxon>Gunneridae</taxon>
        <taxon>Pentapetalae</taxon>
        <taxon>asterids</taxon>
        <taxon>lamiids</taxon>
        <taxon>Solanales</taxon>
        <taxon>Convolvulaceae</taxon>
        <taxon>Cuscuteae</taxon>
        <taxon>Cuscuta</taxon>
        <taxon>Cuscuta subgen. Cuscuta</taxon>
    </lineage>
</organism>
<keyword evidence="4" id="KW-1185">Reference proteome</keyword>
<proteinExistence type="inferred from homology"/>
<dbReference type="PANTHER" id="PTHR31423">
    <property type="entry name" value="YBAK DOMAIN-CONTAINING PROTEIN"/>
    <property type="match status" value="1"/>
</dbReference>
<sequence>MAPEDSLTGILQVPLGCVTPFTLYNESTRGVSLLLDQGLRIKERCFFRPLSNDMTIAINTSGLDKFLSSIGKPSNYVDLESAT</sequence>
<dbReference type="Gene3D" id="3.90.960.10">
    <property type="entry name" value="YbaK/aminoacyl-tRNA synthetase-associated domain"/>
    <property type="match status" value="1"/>
</dbReference>
<dbReference type="InterPro" id="IPR007214">
    <property type="entry name" value="YbaK/aa-tRNA-synth-assoc-dom"/>
</dbReference>
<dbReference type="InterPro" id="IPR040285">
    <property type="entry name" value="ProX/PRXD1"/>
</dbReference>
<dbReference type="AlphaFoldDB" id="A0A9P1EC29"/>
<reference evidence="3" key="1">
    <citation type="submission" date="2022-07" db="EMBL/GenBank/DDBJ databases">
        <authorList>
            <person name="Macas J."/>
            <person name="Novak P."/>
            <person name="Neumann P."/>
        </authorList>
    </citation>
    <scope>NUCLEOTIDE SEQUENCE</scope>
</reference>
<evidence type="ECO:0000259" key="2">
    <source>
        <dbReference type="Pfam" id="PF04073"/>
    </source>
</evidence>
<dbReference type="InterPro" id="IPR036754">
    <property type="entry name" value="YbaK/aa-tRNA-synt-asso_dom_sf"/>
</dbReference>
<dbReference type="Pfam" id="PF04073">
    <property type="entry name" value="tRNA_edit"/>
    <property type="match status" value="1"/>
</dbReference>
<accession>A0A9P1EC29</accession>